<name>A0A0F9LQN9_9ZZZZ</name>
<proteinExistence type="predicted"/>
<comment type="caution">
    <text evidence="2">The sequence shown here is derived from an EMBL/GenBank/DDBJ whole genome shotgun (WGS) entry which is preliminary data.</text>
</comment>
<evidence type="ECO:0000313" key="2">
    <source>
        <dbReference type="EMBL" id="KKM66745.1"/>
    </source>
</evidence>
<organism evidence="2">
    <name type="scientific">marine sediment metagenome</name>
    <dbReference type="NCBI Taxonomy" id="412755"/>
    <lineage>
        <taxon>unclassified sequences</taxon>
        <taxon>metagenomes</taxon>
        <taxon>ecological metagenomes</taxon>
    </lineage>
</organism>
<evidence type="ECO:0000256" key="1">
    <source>
        <dbReference type="SAM" id="Phobius"/>
    </source>
</evidence>
<accession>A0A0F9LQN9</accession>
<keyword evidence="1" id="KW-0812">Transmembrane</keyword>
<sequence>MKRDTIIILVCVALIASFVVSIHILDNQRNKELNEIDIQGVVHPCKEIVSEMIDIMQDYALIISLPTTSVIEEYRIKTEFKIRLDNSFETLQGPDCFDASGQPIGGWFTEDIKRQIKDTLILVQMLT</sequence>
<dbReference type="AlphaFoldDB" id="A0A0F9LQN9"/>
<reference evidence="2" key="1">
    <citation type="journal article" date="2015" name="Nature">
        <title>Complex archaea that bridge the gap between prokaryotes and eukaryotes.</title>
        <authorList>
            <person name="Spang A."/>
            <person name="Saw J.H."/>
            <person name="Jorgensen S.L."/>
            <person name="Zaremba-Niedzwiedzka K."/>
            <person name="Martijn J."/>
            <person name="Lind A.E."/>
            <person name="van Eijk R."/>
            <person name="Schleper C."/>
            <person name="Guy L."/>
            <person name="Ettema T.J."/>
        </authorList>
    </citation>
    <scope>NUCLEOTIDE SEQUENCE</scope>
</reference>
<keyword evidence="1" id="KW-0472">Membrane</keyword>
<keyword evidence="1" id="KW-1133">Transmembrane helix</keyword>
<gene>
    <name evidence="2" type="ORF">LCGC14_1478100</name>
</gene>
<protein>
    <submittedName>
        <fullName evidence="2">Uncharacterized protein</fullName>
    </submittedName>
</protein>
<dbReference type="EMBL" id="LAZR01010471">
    <property type="protein sequence ID" value="KKM66745.1"/>
    <property type="molecule type" value="Genomic_DNA"/>
</dbReference>
<feature type="transmembrane region" description="Helical" evidence="1">
    <location>
        <begin position="6"/>
        <end position="25"/>
    </location>
</feature>